<reference evidence="1" key="1">
    <citation type="submission" date="2023-07" db="EMBL/GenBank/DDBJ databases">
        <title>draft genome sequence of fig (Ficus carica).</title>
        <authorList>
            <person name="Takahashi T."/>
            <person name="Nishimura K."/>
        </authorList>
    </citation>
    <scope>NUCLEOTIDE SEQUENCE</scope>
</reference>
<keyword evidence="2" id="KW-1185">Reference proteome</keyword>
<name>A0AA88DIB6_FICCA</name>
<dbReference type="AlphaFoldDB" id="A0AA88DIB6"/>
<gene>
    <name evidence="1" type="ORF">TIFTF001_013751</name>
</gene>
<accession>A0AA88DIB6</accession>
<organism evidence="1 2">
    <name type="scientific">Ficus carica</name>
    <name type="common">Common fig</name>
    <dbReference type="NCBI Taxonomy" id="3494"/>
    <lineage>
        <taxon>Eukaryota</taxon>
        <taxon>Viridiplantae</taxon>
        <taxon>Streptophyta</taxon>
        <taxon>Embryophyta</taxon>
        <taxon>Tracheophyta</taxon>
        <taxon>Spermatophyta</taxon>
        <taxon>Magnoliopsida</taxon>
        <taxon>eudicotyledons</taxon>
        <taxon>Gunneridae</taxon>
        <taxon>Pentapetalae</taxon>
        <taxon>rosids</taxon>
        <taxon>fabids</taxon>
        <taxon>Rosales</taxon>
        <taxon>Moraceae</taxon>
        <taxon>Ficeae</taxon>
        <taxon>Ficus</taxon>
    </lineage>
</organism>
<evidence type="ECO:0000313" key="1">
    <source>
        <dbReference type="EMBL" id="GMN44559.1"/>
    </source>
</evidence>
<comment type="caution">
    <text evidence="1">The sequence shown here is derived from an EMBL/GenBank/DDBJ whole genome shotgun (WGS) entry which is preliminary data.</text>
</comment>
<dbReference type="Proteomes" id="UP001187192">
    <property type="component" value="Unassembled WGS sequence"/>
</dbReference>
<dbReference type="EMBL" id="BTGU01000018">
    <property type="protein sequence ID" value="GMN44559.1"/>
    <property type="molecule type" value="Genomic_DNA"/>
</dbReference>
<sequence>MRVDRELHHGEIATEKIAFQPSLATSAASLLIFLSLLAASSSPATETSVLSLIVQDGVNRSQPLCGPSANPGRGNRHTQPRATVGIAITNLGTLRDLGPSSMEIEYRDRGDELRHESPAALGKQI</sequence>
<protein>
    <submittedName>
        <fullName evidence="1">Uncharacterized protein</fullName>
    </submittedName>
</protein>
<proteinExistence type="predicted"/>
<evidence type="ECO:0000313" key="2">
    <source>
        <dbReference type="Proteomes" id="UP001187192"/>
    </source>
</evidence>